<evidence type="ECO:0000313" key="4">
    <source>
        <dbReference type="Proteomes" id="UP001611548"/>
    </source>
</evidence>
<feature type="transmembrane region" description="Helical" evidence="2">
    <location>
        <begin position="131"/>
        <end position="149"/>
    </location>
</feature>
<evidence type="ECO:0000256" key="2">
    <source>
        <dbReference type="SAM" id="Phobius"/>
    </source>
</evidence>
<dbReference type="RefSeq" id="WP_240483644.1">
    <property type="nucleotide sequence ID" value="NZ_JBIRWE010000005.1"/>
</dbReference>
<dbReference type="InterPro" id="IPR047724">
    <property type="entry name" value="Streptophobe"/>
</dbReference>
<reference evidence="3 4" key="1">
    <citation type="submission" date="2024-10" db="EMBL/GenBank/DDBJ databases">
        <title>The Natural Products Discovery Center: Release of the First 8490 Sequenced Strains for Exploring Actinobacteria Biosynthetic Diversity.</title>
        <authorList>
            <person name="Kalkreuter E."/>
            <person name="Kautsar S.A."/>
            <person name="Yang D."/>
            <person name="Bader C.D."/>
            <person name="Teijaro C.N."/>
            <person name="Fluegel L."/>
            <person name="Davis C.M."/>
            <person name="Simpson J.R."/>
            <person name="Lauterbach L."/>
            <person name="Steele A.D."/>
            <person name="Gui C."/>
            <person name="Meng S."/>
            <person name="Li G."/>
            <person name="Viehrig K."/>
            <person name="Ye F."/>
            <person name="Su P."/>
            <person name="Kiefer A.F."/>
            <person name="Nichols A."/>
            <person name="Cepeda A.J."/>
            <person name="Yan W."/>
            <person name="Fan B."/>
            <person name="Jiang Y."/>
            <person name="Adhikari A."/>
            <person name="Zheng C.-J."/>
            <person name="Schuster L."/>
            <person name="Cowan T.M."/>
            <person name="Smanski M.J."/>
            <person name="Chevrette M.G."/>
            <person name="De Carvalho L.P.S."/>
            <person name="Shen B."/>
        </authorList>
    </citation>
    <scope>NUCLEOTIDE SEQUENCE [LARGE SCALE GENOMIC DNA]</scope>
    <source>
        <strain evidence="3 4">NPDC020327</strain>
    </source>
</reference>
<feature type="transmembrane region" description="Helical" evidence="2">
    <location>
        <begin position="57"/>
        <end position="75"/>
    </location>
</feature>
<accession>A0ABW7URE3</accession>
<keyword evidence="2" id="KW-1133">Transmembrane helix</keyword>
<feature type="transmembrane region" description="Helical" evidence="2">
    <location>
        <begin position="87"/>
        <end position="110"/>
    </location>
</feature>
<evidence type="ECO:0000256" key="1">
    <source>
        <dbReference type="SAM" id="MobiDB-lite"/>
    </source>
</evidence>
<feature type="transmembrane region" description="Helical" evidence="2">
    <location>
        <begin position="219"/>
        <end position="242"/>
    </location>
</feature>
<keyword evidence="2" id="KW-0812">Transmembrane</keyword>
<feature type="transmembrane region" description="Helical" evidence="2">
    <location>
        <begin position="390"/>
        <end position="414"/>
    </location>
</feature>
<dbReference type="NCBIfam" id="NF038391">
    <property type="entry name" value="streptophobe"/>
    <property type="match status" value="1"/>
</dbReference>
<feature type="transmembrane region" description="Helical" evidence="2">
    <location>
        <begin position="348"/>
        <end position="370"/>
    </location>
</feature>
<comment type="caution">
    <text evidence="3">The sequence shown here is derived from an EMBL/GenBank/DDBJ whole genome shotgun (WGS) entry which is preliminary data.</text>
</comment>
<organism evidence="3 4">
    <name type="scientific">Streptomyces pathocidini</name>
    <dbReference type="NCBI Taxonomy" id="1650571"/>
    <lineage>
        <taxon>Bacteria</taxon>
        <taxon>Bacillati</taxon>
        <taxon>Actinomycetota</taxon>
        <taxon>Actinomycetes</taxon>
        <taxon>Kitasatosporales</taxon>
        <taxon>Streptomycetaceae</taxon>
        <taxon>Streptomyces</taxon>
    </lineage>
</organism>
<feature type="region of interest" description="Disordered" evidence="1">
    <location>
        <begin position="425"/>
        <end position="454"/>
    </location>
</feature>
<proteinExistence type="predicted"/>
<keyword evidence="2" id="KW-0472">Membrane</keyword>
<protein>
    <submittedName>
        <fullName evidence="3">Streptophobe family protein</fullName>
    </submittedName>
</protein>
<feature type="transmembrane region" description="Helical" evidence="2">
    <location>
        <begin position="25"/>
        <end position="45"/>
    </location>
</feature>
<name>A0ABW7URE3_9ACTN</name>
<feature type="transmembrane region" description="Helical" evidence="2">
    <location>
        <begin position="177"/>
        <end position="198"/>
    </location>
</feature>
<gene>
    <name evidence="3" type="ORF">ACH429_13900</name>
</gene>
<feature type="transmembrane region" description="Helical" evidence="2">
    <location>
        <begin position="316"/>
        <end position="336"/>
    </location>
</feature>
<evidence type="ECO:0000313" key="3">
    <source>
        <dbReference type="EMBL" id="MFI1965185.1"/>
    </source>
</evidence>
<keyword evidence="4" id="KW-1185">Reference proteome</keyword>
<dbReference type="Proteomes" id="UP001611548">
    <property type="component" value="Unassembled WGS sequence"/>
</dbReference>
<sequence length="454" mass="46857">MSRTSSPAPPGAAPALRPVHAWRDALATVAAALVTMWVVATLGLWAAGAGALPSGSFPRVVAATVVMAVGGSVELHGDAGFLAETDAAIDVVPLSVTLAGALVTSAAFLAPLRFRAVADSREMLGRVGRTAALWLLAMLLLALVARHTFRISVGGGIIEDIGEALGATPKVGFSAEIAPTMGFGLLWLLAVLAITFLVSHRAPLPSRLLRFQESVRPPAYAMLLVLLCYVLIALVIGLITAITHGHPAETVAVLLLGLPNLAWMGLGIGMGGSWRGRVAEGIGLPMPRVLGDVLRVPGGGDATLDLGSLAEQDGRVWLLLPLAAVLLLAAGFLAAVHSPARTKHWRHALHMALALGLTTLVIGLLTRVAAHYGLTVIGVGDLGEGLGGDVFLRADFLPLIGYGLLWGLVTGFLGSLMARRVRHRGAVTGDGPTGRDQPTGRDRPPGPDTGRGGP</sequence>
<dbReference type="EMBL" id="JBIRWE010000005">
    <property type="protein sequence ID" value="MFI1965185.1"/>
    <property type="molecule type" value="Genomic_DNA"/>
</dbReference>